<feature type="domain" description="Rhodanese" evidence="8">
    <location>
        <begin position="84"/>
        <end position="118"/>
    </location>
</feature>
<proteinExistence type="inferred from homology"/>
<dbReference type="OrthoDB" id="285418at2759"/>
<evidence type="ECO:0000256" key="2">
    <source>
        <dbReference type="ARBA" id="ARBA00013064"/>
    </source>
</evidence>
<dbReference type="Gene3D" id="3.40.250.10">
    <property type="entry name" value="Rhodanese-like domain"/>
    <property type="match status" value="1"/>
</dbReference>
<dbReference type="CDD" id="cd14498">
    <property type="entry name" value="DSP"/>
    <property type="match status" value="1"/>
</dbReference>
<dbReference type="InterPro" id="IPR020422">
    <property type="entry name" value="TYR_PHOSPHATASE_DUAL_dom"/>
</dbReference>
<comment type="similarity">
    <text evidence="1">Belongs to the protein-tyrosine phosphatase family. Non-receptor class dual specificity subfamily.</text>
</comment>
<dbReference type="VEuPathDB" id="AmoebaDB:FDP41_008433"/>
<feature type="domain" description="Tyrosine-protein phosphatase" evidence="6">
    <location>
        <begin position="358"/>
        <end position="544"/>
    </location>
</feature>
<gene>
    <name evidence="9" type="ORF">FDP41_008433</name>
</gene>
<sequence length="624" mass="72827">MTKPNHPPQIPSYKKNCAEERRDHHQPLCTTTHPNHPIKNNFSNASKTPTTLNTLSNTLITKKNDHLTTCFISRKALIHYMIHEPYSTLIIDCRDRIEYEKSHIMTSIQGHWNDFKERNGSSQLTCISSINTVHHHPQQLQLQEHYYYHEQILLKCKEHVERIILVYESQQQQHEKNTFEKNLRESNKENINNVEPQQPQPQQQPQQQHHHSEGDWNYINHRSKKQPKIYILVGGFSEFYHYHSNLCWNFETMKEFCIHEPHKEIPMKEEEYHDRLHQDNHHDHSLHSMEKSNTITPHHNEYRDVIPHLSRVSTTLNSTATMVTTTTTSTLLPSMNDRIRHAHQLLFSNLSQRVICERPTKLFNNLYLGNVQNSMNFQQLSELGVTCIINAAVECENVFENINLNCTRNTIPSSSCEWTNNIISNDCTNDKSNNTNANTNDNPSNHRILYCNIPVRDSEDENISLYFEKCFQFIEMAKKEQRKTLVHCFMGMSRSACLVVACLMKFKEWSLEKAFKYVKKKRPSIEINCGFMKQLVELEKKLFNNENTSTTVKASRPVLVTAKRSATRKMIPEFILREQESSSSLLRGDVTPFSSSSSSPPTHPQTPPNRVTSFENQFESKNDD</sequence>
<reference evidence="9 10" key="1">
    <citation type="journal article" date="2019" name="Sci. Rep.">
        <title>Nanopore sequencing improves the draft genome of the human pathogenic amoeba Naegleria fowleri.</title>
        <authorList>
            <person name="Liechti N."/>
            <person name="Schurch N."/>
            <person name="Bruggmann R."/>
            <person name="Wittwer M."/>
        </authorList>
    </citation>
    <scope>NUCLEOTIDE SEQUENCE [LARGE SCALE GENOMIC DNA]</scope>
    <source>
        <strain evidence="9 10">ATCC 30894</strain>
    </source>
</reference>
<dbReference type="SMART" id="SM00195">
    <property type="entry name" value="DSPc"/>
    <property type="match status" value="1"/>
</dbReference>
<evidence type="ECO:0000313" key="9">
    <source>
        <dbReference type="EMBL" id="KAF0973226.1"/>
    </source>
</evidence>
<dbReference type="InterPro" id="IPR036873">
    <property type="entry name" value="Rhodanese-like_dom_sf"/>
</dbReference>
<dbReference type="GeneID" id="68115651"/>
<dbReference type="InterPro" id="IPR016130">
    <property type="entry name" value="Tyr_Pase_AS"/>
</dbReference>
<dbReference type="PROSITE" id="PS50054">
    <property type="entry name" value="TYR_PHOSPHATASE_DUAL"/>
    <property type="match status" value="1"/>
</dbReference>
<evidence type="ECO:0000259" key="6">
    <source>
        <dbReference type="PROSITE" id="PS50054"/>
    </source>
</evidence>
<dbReference type="InterPro" id="IPR029021">
    <property type="entry name" value="Prot-tyrosine_phosphatase-like"/>
</dbReference>
<feature type="region of interest" description="Disordered" evidence="5">
    <location>
        <begin position="582"/>
        <end position="624"/>
    </location>
</feature>
<dbReference type="GO" id="GO:0005737">
    <property type="term" value="C:cytoplasm"/>
    <property type="evidence" value="ECO:0007669"/>
    <property type="project" value="TreeGrafter"/>
</dbReference>
<dbReference type="PROSITE" id="PS50206">
    <property type="entry name" value="RHODANESE_3"/>
    <property type="match status" value="1"/>
</dbReference>
<dbReference type="InterPro" id="IPR001763">
    <property type="entry name" value="Rhodanese-like_dom"/>
</dbReference>
<protein>
    <recommendedName>
        <fullName evidence="2">protein-tyrosine-phosphatase</fullName>
        <ecNumber evidence="2">3.1.3.48</ecNumber>
    </recommendedName>
</protein>
<keyword evidence="4" id="KW-0904">Protein phosphatase</keyword>
<comment type="caution">
    <text evidence="9">The sequence shown here is derived from an EMBL/GenBank/DDBJ whole genome shotgun (WGS) entry which is preliminary data.</text>
</comment>
<dbReference type="AlphaFoldDB" id="A0A6A5BF43"/>
<dbReference type="SUPFAM" id="SSF52799">
    <property type="entry name" value="(Phosphotyrosine protein) phosphatases II"/>
    <property type="match status" value="1"/>
</dbReference>
<evidence type="ECO:0000256" key="3">
    <source>
        <dbReference type="ARBA" id="ARBA00022801"/>
    </source>
</evidence>
<accession>A0A6A5BF43</accession>
<dbReference type="SUPFAM" id="SSF52821">
    <property type="entry name" value="Rhodanese/Cell cycle control phosphatase"/>
    <property type="match status" value="1"/>
</dbReference>
<dbReference type="InterPro" id="IPR000387">
    <property type="entry name" value="Tyr_Pase_dom"/>
</dbReference>
<feature type="compositionally biased region" description="Low complexity" evidence="5">
    <location>
        <begin position="196"/>
        <end position="207"/>
    </location>
</feature>
<dbReference type="VEuPathDB" id="AmoebaDB:NF0033270"/>
<evidence type="ECO:0000313" key="10">
    <source>
        <dbReference type="Proteomes" id="UP000444721"/>
    </source>
</evidence>
<dbReference type="GO" id="GO:0004725">
    <property type="term" value="F:protein tyrosine phosphatase activity"/>
    <property type="evidence" value="ECO:0007669"/>
    <property type="project" value="UniProtKB-EC"/>
</dbReference>
<evidence type="ECO:0000259" key="7">
    <source>
        <dbReference type="PROSITE" id="PS50056"/>
    </source>
</evidence>
<dbReference type="PANTHER" id="PTHR10159:SF519">
    <property type="entry name" value="DUAL SPECIFICITY PROTEIN PHOSPHATASE MPK3"/>
    <property type="match status" value="1"/>
</dbReference>
<dbReference type="PROSITE" id="PS00383">
    <property type="entry name" value="TYR_PHOSPHATASE_1"/>
    <property type="match status" value="1"/>
</dbReference>
<evidence type="ECO:0000256" key="1">
    <source>
        <dbReference type="ARBA" id="ARBA00008601"/>
    </source>
</evidence>
<feature type="compositionally biased region" description="Low complexity" evidence="5">
    <location>
        <begin position="582"/>
        <end position="600"/>
    </location>
</feature>
<keyword evidence="3" id="KW-0378">Hydrolase</keyword>
<dbReference type="PANTHER" id="PTHR10159">
    <property type="entry name" value="DUAL SPECIFICITY PROTEIN PHOSPHATASE"/>
    <property type="match status" value="1"/>
</dbReference>
<dbReference type="RefSeq" id="XP_044557939.1">
    <property type="nucleotide sequence ID" value="XM_044712286.1"/>
</dbReference>
<dbReference type="EMBL" id="VFQX01000061">
    <property type="protein sequence ID" value="KAF0973226.1"/>
    <property type="molecule type" value="Genomic_DNA"/>
</dbReference>
<dbReference type="Proteomes" id="UP000444721">
    <property type="component" value="Unassembled WGS sequence"/>
</dbReference>
<name>A0A6A5BF43_NAEFO</name>
<dbReference type="InterPro" id="IPR000340">
    <property type="entry name" value="Dual-sp_phosphatase_cat-dom"/>
</dbReference>
<keyword evidence="10" id="KW-1185">Reference proteome</keyword>
<dbReference type="Gene3D" id="3.90.190.10">
    <property type="entry name" value="Protein tyrosine phosphatase superfamily"/>
    <property type="match status" value="1"/>
</dbReference>
<dbReference type="EC" id="3.1.3.48" evidence="2"/>
<feature type="domain" description="Tyrosine specific protein phosphatases" evidence="7">
    <location>
        <begin position="465"/>
        <end position="525"/>
    </location>
</feature>
<organism evidence="9 10">
    <name type="scientific">Naegleria fowleri</name>
    <name type="common">Brain eating amoeba</name>
    <dbReference type="NCBI Taxonomy" id="5763"/>
    <lineage>
        <taxon>Eukaryota</taxon>
        <taxon>Discoba</taxon>
        <taxon>Heterolobosea</taxon>
        <taxon>Tetramitia</taxon>
        <taxon>Eutetramitia</taxon>
        <taxon>Vahlkampfiidae</taxon>
        <taxon>Naegleria</taxon>
    </lineage>
</organism>
<evidence type="ECO:0000256" key="5">
    <source>
        <dbReference type="SAM" id="MobiDB-lite"/>
    </source>
</evidence>
<dbReference type="Pfam" id="PF00782">
    <property type="entry name" value="DSPc"/>
    <property type="match status" value="1"/>
</dbReference>
<dbReference type="PROSITE" id="PS50056">
    <property type="entry name" value="TYR_PHOSPHATASE_2"/>
    <property type="match status" value="1"/>
</dbReference>
<feature type="region of interest" description="Disordered" evidence="5">
    <location>
        <begin position="192"/>
        <end position="213"/>
    </location>
</feature>
<feature type="compositionally biased region" description="Polar residues" evidence="5">
    <location>
        <begin position="28"/>
        <end position="46"/>
    </location>
</feature>
<evidence type="ECO:0000259" key="8">
    <source>
        <dbReference type="PROSITE" id="PS50206"/>
    </source>
</evidence>
<dbReference type="GO" id="GO:0043409">
    <property type="term" value="P:negative regulation of MAPK cascade"/>
    <property type="evidence" value="ECO:0007669"/>
    <property type="project" value="TreeGrafter"/>
</dbReference>
<evidence type="ECO:0000256" key="4">
    <source>
        <dbReference type="ARBA" id="ARBA00022912"/>
    </source>
</evidence>
<dbReference type="VEuPathDB" id="AmoebaDB:NfTy_093320"/>
<feature type="region of interest" description="Disordered" evidence="5">
    <location>
        <begin position="21"/>
        <end position="49"/>
    </location>
</feature>